<sequence length="171" mass="18515">MKPIRDFPLVAALLAALLVPFAAPSAARAQELVLGLGYTSYSDEHTRDAPLLTLDYNFRPFHSQGRFEIGWGAALEIDTRGDAFAGAGLVLTQGLGDQWFVNASVMPGLYRHAGSYNDLGSTFEIRSLVGIGYRLYDGSSIALALSHKSNASTASRNPGMNALTLRWHKPF</sequence>
<proteinExistence type="predicted"/>
<dbReference type="STRING" id="515897.SAMN05421849_0792"/>
<evidence type="ECO:0000313" key="3">
    <source>
        <dbReference type="Proteomes" id="UP000192455"/>
    </source>
</evidence>
<keyword evidence="1" id="KW-0732">Signal</keyword>
<reference evidence="2 3" key="1">
    <citation type="submission" date="2017-01" db="EMBL/GenBank/DDBJ databases">
        <authorList>
            <person name="Mah S.A."/>
            <person name="Swanson W.J."/>
            <person name="Moy G.W."/>
            <person name="Vacquier V.D."/>
        </authorList>
    </citation>
    <scope>NUCLEOTIDE SEQUENCE [LARGE SCALE GENOMIC DNA]</scope>
    <source>
        <strain evidence="2 3">DSM 21219</strain>
    </source>
</reference>
<organism evidence="2 3">
    <name type="scientific">Pontibaca methylaminivorans</name>
    <dbReference type="NCBI Taxonomy" id="515897"/>
    <lineage>
        <taxon>Bacteria</taxon>
        <taxon>Pseudomonadati</taxon>
        <taxon>Pseudomonadota</taxon>
        <taxon>Alphaproteobacteria</taxon>
        <taxon>Rhodobacterales</taxon>
        <taxon>Roseobacteraceae</taxon>
        <taxon>Pontibaca</taxon>
    </lineage>
</organism>
<dbReference type="Gene3D" id="2.40.160.20">
    <property type="match status" value="1"/>
</dbReference>
<keyword evidence="3" id="KW-1185">Reference proteome</keyword>
<dbReference type="Pfam" id="PF09411">
    <property type="entry name" value="PagL"/>
    <property type="match status" value="1"/>
</dbReference>
<evidence type="ECO:0000256" key="1">
    <source>
        <dbReference type="SAM" id="SignalP"/>
    </source>
</evidence>
<feature type="chain" id="PRO_5012345238" evidence="1">
    <location>
        <begin position="30"/>
        <end position="171"/>
    </location>
</feature>
<gene>
    <name evidence="2" type="ORF">SAMN05421849_0792</name>
</gene>
<feature type="signal peptide" evidence="1">
    <location>
        <begin position="1"/>
        <end position="29"/>
    </location>
</feature>
<dbReference type="AlphaFoldDB" id="A0A1R3WM10"/>
<dbReference type="InterPro" id="IPR018550">
    <property type="entry name" value="Lipid-A_deacylase-rel"/>
</dbReference>
<dbReference type="RefSeq" id="WP_076647676.1">
    <property type="nucleotide sequence ID" value="NZ_FTPS01000001.1"/>
</dbReference>
<dbReference type="Proteomes" id="UP000192455">
    <property type="component" value="Unassembled WGS sequence"/>
</dbReference>
<dbReference type="EMBL" id="FTPS01000001">
    <property type="protein sequence ID" value="SIT77673.1"/>
    <property type="molecule type" value="Genomic_DNA"/>
</dbReference>
<accession>A0A1R3WM10</accession>
<protein>
    <submittedName>
        <fullName evidence="2">Lipid A 3-O-deacylase (PagL)</fullName>
    </submittedName>
</protein>
<evidence type="ECO:0000313" key="2">
    <source>
        <dbReference type="EMBL" id="SIT77673.1"/>
    </source>
</evidence>
<name>A0A1R3WM10_9RHOB</name>
<dbReference type="OrthoDB" id="6199047at2"/>